<protein>
    <submittedName>
        <fullName evidence="1">Uncharacterized protein</fullName>
    </submittedName>
</protein>
<sequence>MLAVDVERLLSPLQRPGRSEGPGIIFQTLEVEALLERRCGGTDRISEALQSWDAAQDLKEKIQLFT</sequence>
<keyword evidence="2" id="KW-1185">Reference proteome</keyword>
<proteinExistence type="predicted"/>
<dbReference type="InParanoid" id="A0A200QKA6"/>
<evidence type="ECO:0000313" key="1">
    <source>
        <dbReference type="EMBL" id="OVA10861.1"/>
    </source>
</evidence>
<accession>A0A200QKA6</accession>
<comment type="caution">
    <text evidence="1">The sequence shown here is derived from an EMBL/GenBank/DDBJ whole genome shotgun (WGS) entry which is preliminary data.</text>
</comment>
<dbReference type="EMBL" id="MVGT01001785">
    <property type="protein sequence ID" value="OVA10861.1"/>
    <property type="molecule type" value="Genomic_DNA"/>
</dbReference>
<organism evidence="1 2">
    <name type="scientific">Macleaya cordata</name>
    <name type="common">Five-seeded plume-poppy</name>
    <name type="synonym">Bocconia cordata</name>
    <dbReference type="NCBI Taxonomy" id="56857"/>
    <lineage>
        <taxon>Eukaryota</taxon>
        <taxon>Viridiplantae</taxon>
        <taxon>Streptophyta</taxon>
        <taxon>Embryophyta</taxon>
        <taxon>Tracheophyta</taxon>
        <taxon>Spermatophyta</taxon>
        <taxon>Magnoliopsida</taxon>
        <taxon>Ranunculales</taxon>
        <taxon>Papaveraceae</taxon>
        <taxon>Papaveroideae</taxon>
        <taxon>Macleaya</taxon>
    </lineage>
</organism>
<dbReference type="Proteomes" id="UP000195402">
    <property type="component" value="Unassembled WGS sequence"/>
</dbReference>
<reference evidence="1 2" key="1">
    <citation type="journal article" date="2017" name="Mol. Plant">
        <title>The Genome of Medicinal Plant Macleaya cordata Provides New Insights into Benzylisoquinoline Alkaloids Metabolism.</title>
        <authorList>
            <person name="Liu X."/>
            <person name="Liu Y."/>
            <person name="Huang P."/>
            <person name="Ma Y."/>
            <person name="Qing Z."/>
            <person name="Tang Q."/>
            <person name="Cao H."/>
            <person name="Cheng P."/>
            <person name="Zheng Y."/>
            <person name="Yuan Z."/>
            <person name="Zhou Y."/>
            <person name="Liu J."/>
            <person name="Tang Z."/>
            <person name="Zhuo Y."/>
            <person name="Zhang Y."/>
            <person name="Yu L."/>
            <person name="Huang J."/>
            <person name="Yang P."/>
            <person name="Peng Q."/>
            <person name="Zhang J."/>
            <person name="Jiang W."/>
            <person name="Zhang Z."/>
            <person name="Lin K."/>
            <person name="Ro D.K."/>
            <person name="Chen X."/>
            <person name="Xiong X."/>
            <person name="Shang Y."/>
            <person name="Huang S."/>
            <person name="Zeng J."/>
        </authorList>
    </citation>
    <scope>NUCLEOTIDE SEQUENCE [LARGE SCALE GENOMIC DNA]</scope>
    <source>
        <strain evidence="2">cv. BLH2017</strain>
        <tissue evidence="1">Root</tissue>
    </source>
</reference>
<dbReference type="AlphaFoldDB" id="A0A200QKA6"/>
<gene>
    <name evidence="1" type="ORF">BVC80_8191g1</name>
</gene>
<name>A0A200QKA6_MACCD</name>
<evidence type="ECO:0000313" key="2">
    <source>
        <dbReference type="Proteomes" id="UP000195402"/>
    </source>
</evidence>